<feature type="region of interest" description="Disordered" evidence="1">
    <location>
        <begin position="81"/>
        <end position="118"/>
    </location>
</feature>
<sequence length="167" mass="18340">MDGSSIVDTTSLKDEAFTNRSFENSLRIHPDKTDDEAPEDQRRKELSGPPKIGPVGRSSLLNCLATFIPEMEEANSVMVPLKPEDSAPFGIQLVPQSTESSSESDEDSDASTDDEATGVMDIAIFKDVDGYAAEVENTISTKLPWAFQDFDDKEEPTSEESRKEEST</sequence>
<feature type="region of interest" description="Disordered" evidence="1">
    <location>
        <begin position="1"/>
        <end position="57"/>
    </location>
</feature>
<accession>A0A4U5N2C7</accession>
<feature type="region of interest" description="Disordered" evidence="1">
    <location>
        <begin position="143"/>
        <end position="167"/>
    </location>
</feature>
<dbReference type="OrthoDB" id="1112980at2759"/>
<reference evidence="2 3" key="1">
    <citation type="journal article" date="2015" name="Genome Biol.">
        <title>Comparative genomics of Steinernema reveals deeply conserved gene regulatory networks.</title>
        <authorList>
            <person name="Dillman A.R."/>
            <person name="Macchietto M."/>
            <person name="Porter C.F."/>
            <person name="Rogers A."/>
            <person name="Williams B."/>
            <person name="Antoshechkin I."/>
            <person name="Lee M.M."/>
            <person name="Goodwin Z."/>
            <person name="Lu X."/>
            <person name="Lewis E.E."/>
            <person name="Goodrich-Blair H."/>
            <person name="Stock S.P."/>
            <person name="Adams B.J."/>
            <person name="Sternberg P.W."/>
            <person name="Mortazavi A."/>
        </authorList>
    </citation>
    <scope>NUCLEOTIDE SEQUENCE [LARGE SCALE GENOMIC DNA]</scope>
    <source>
        <strain evidence="2 3">ALL</strain>
    </source>
</reference>
<keyword evidence="3" id="KW-1185">Reference proteome</keyword>
<proteinExistence type="predicted"/>
<feature type="compositionally biased region" description="Acidic residues" evidence="1">
    <location>
        <begin position="102"/>
        <end position="116"/>
    </location>
</feature>
<feature type="compositionally biased region" description="Basic and acidic residues" evidence="1">
    <location>
        <begin position="155"/>
        <end position="167"/>
    </location>
</feature>
<feature type="compositionally biased region" description="Polar residues" evidence="1">
    <location>
        <begin position="1"/>
        <end position="10"/>
    </location>
</feature>
<comment type="caution">
    <text evidence="2">The sequence shown here is derived from an EMBL/GenBank/DDBJ whole genome shotgun (WGS) entry which is preliminary data.</text>
</comment>
<reference evidence="2 3" key="2">
    <citation type="journal article" date="2019" name="G3 (Bethesda)">
        <title>Hybrid Assembly of the Genome of the Entomopathogenic Nematode Steinernema carpocapsae Identifies the X-Chromosome.</title>
        <authorList>
            <person name="Serra L."/>
            <person name="Macchietto M."/>
            <person name="Macias-Munoz A."/>
            <person name="McGill C.J."/>
            <person name="Rodriguez I.M."/>
            <person name="Rodriguez B."/>
            <person name="Murad R."/>
            <person name="Mortazavi A."/>
        </authorList>
    </citation>
    <scope>NUCLEOTIDE SEQUENCE [LARGE SCALE GENOMIC DNA]</scope>
    <source>
        <strain evidence="2 3">ALL</strain>
    </source>
</reference>
<name>A0A4U5N2C7_STECR</name>
<evidence type="ECO:0000256" key="1">
    <source>
        <dbReference type="SAM" id="MobiDB-lite"/>
    </source>
</evidence>
<protein>
    <submittedName>
        <fullName evidence="2">Uncharacterized protein</fullName>
    </submittedName>
</protein>
<organism evidence="2 3">
    <name type="scientific">Steinernema carpocapsae</name>
    <name type="common">Entomopathogenic nematode</name>
    <dbReference type="NCBI Taxonomy" id="34508"/>
    <lineage>
        <taxon>Eukaryota</taxon>
        <taxon>Metazoa</taxon>
        <taxon>Ecdysozoa</taxon>
        <taxon>Nematoda</taxon>
        <taxon>Chromadorea</taxon>
        <taxon>Rhabditida</taxon>
        <taxon>Tylenchina</taxon>
        <taxon>Panagrolaimomorpha</taxon>
        <taxon>Strongyloidoidea</taxon>
        <taxon>Steinernematidae</taxon>
        <taxon>Steinernema</taxon>
    </lineage>
</organism>
<evidence type="ECO:0000313" key="3">
    <source>
        <dbReference type="Proteomes" id="UP000298663"/>
    </source>
</evidence>
<dbReference type="EMBL" id="AZBU02000005">
    <property type="protein sequence ID" value="TKR76451.1"/>
    <property type="molecule type" value="Genomic_DNA"/>
</dbReference>
<gene>
    <name evidence="2" type="ORF">L596_017585</name>
</gene>
<evidence type="ECO:0000313" key="2">
    <source>
        <dbReference type="EMBL" id="TKR76451.1"/>
    </source>
</evidence>
<dbReference type="AlphaFoldDB" id="A0A4U5N2C7"/>
<dbReference type="Proteomes" id="UP000298663">
    <property type="component" value="Unassembled WGS sequence"/>
</dbReference>